<keyword evidence="2 11" id="KW-0963">Cytoplasm</keyword>
<dbReference type="PANTHER" id="PTHR11766">
    <property type="entry name" value="TYROSYL-TRNA SYNTHETASE"/>
    <property type="match status" value="1"/>
</dbReference>
<feature type="binding site" evidence="11">
    <location>
        <position position="169"/>
    </location>
    <ligand>
        <name>L-tyrosine</name>
        <dbReference type="ChEBI" id="CHEBI:58315"/>
    </ligand>
</feature>
<dbReference type="InterPro" id="IPR001412">
    <property type="entry name" value="aa-tRNA-synth_I_CS"/>
</dbReference>
<dbReference type="PROSITE" id="PS50889">
    <property type="entry name" value="S4"/>
    <property type="match status" value="1"/>
</dbReference>
<dbReference type="Gene3D" id="3.10.290.10">
    <property type="entry name" value="RNA-binding S4 domain"/>
    <property type="match status" value="1"/>
</dbReference>
<evidence type="ECO:0000256" key="6">
    <source>
        <dbReference type="ARBA" id="ARBA00022884"/>
    </source>
</evidence>
<feature type="domain" description="RNA-binding S4" evidence="13">
    <location>
        <begin position="352"/>
        <end position="414"/>
    </location>
</feature>
<dbReference type="FunFam" id="1.10.240.10:FF:000001">
    <property type="entry name" value="Tyrosine--tRNA ligase"/>
    <property type="match status" value="1"/>
</dbReference>
<keyword evidence="4 11" id="KW-0547">Nucleotide-binding</keyword>
<dbReference type="CDD" id="cd00165">
    <property type="entry name" value="S4"/>
    <property type="match status" value="1"/>
</dbReference>
<dbReference type="PRINTS" id="PR01040">
    <property type="entry name" value="TRNASYNTHTYR"/>
</dbReference>
<dbReference type="InterPro" id="IPR024088">
    <property type="entry name" value="Tyr-tRNA-ligase_bac-type"/>
</dbReference>
<name>A0AAD2SWN3_STRCV</name>
<dbReference type="Proteomes" id="UP000005070">
    <property type="component" value="Unassembled WGS sequence"/>
</dbReference>
<reference evidence="14 15" key="1">
    <citation type="submission" date="2012-01" db="EMBL/GenBank/DDBJ databases">
        <authorList>
            <person name="Harkins D.M."/>
            <person name="Madupu R."/>
            <person name="Durkin A.S."/>
            <person name="Torralba M."/>
            <person name="Methe B."/>
            <person name="Sutton G.G."/>
            <person name="Nelson K.E."/>
        </authorList>
    </citation>
    <scope>NUCLEOTIDE SEQUENCE [LARGE SCALE GENOMIC DNA]</scope>
    <source>
        <strain evidence="14 15">SK53</strain>
    </source>
</reference>
<evidence type="ECO:0000256" key="1">
    <source>
        <dbReference type="ARBA" id="ARBA00004496"/>
    </source>
</evidence>
<dbReference type="AlphaFoldDB" id="A0AAD2SWN3"/>
<comment type="catalytic activity">
    <reaction evidence="9 11">
        <text>tRNA(Tyr) + L-tyrosine + ATP = L-tyrosyl-tRNA(Tyr) + AMP + diphosphate + H(+)</text>
        <dbReference type="Rhea" id="RHEA:10220"/>
        <dbReference type="Rhea" id="RHEA-COMP:9706"/>
        <dbReference type="Rhea" id="RHEA-COMP:9707"/>
        <dbReference type="ChEBI" id="CHEBI:15378"/>
        <dbReference type="ChEBI" id="CHEBI:30616"/>
        <dbReference type="ChEBI" id="CHEBI:33019"/>
        <dbReference type="ChEBI" id="CHEBI:58315"/>
        <dbReference type="ChEBI" id="CHEBI:78442"/>
        <dbReference type="ChEBI" id="CHEBI:78536"/>
        <dbReference type="ChEBI" id="CHEBI:456215"/>
        <dbReference type="EC" id="6.1.1.1"/>
    </reaction>
</comment>
<dbReference type="InterPro" id="IPR036986">
    <property type="entry name" value="S4_RNA-bd_sf"/>
</dbReference>
<dbReference type="EMBL" id="AICQ01000024">
    <property type="protein sequence ID" value="EID20556.1"/>
    <property type="molecule type" value="Genomic_DNA"/>
</dbReference>
<evidence type="ECO:0000256" key="5">
    <source>
        <dbReference type="ARBA" id="ARBA00022840"/>
    </source>
</evidence>
<dbReference type="HAMAP" id="MF_02006">
    <property type="entry name" value="Tyr_tRNA_synth_type1"/>
    <property type="match status" value="1"/>
</dbReference>
<gene>
    <name evidence="11 14" type="primary">tyrS</name>
    <name evidence="14" type="ORF">HMPREF1044_1098</name>
</gene>
<dbReference type="Gene3D" id="3.40.50.620">
    <property type="entry name" value="HUPs"/>
    <property type="match status" value="1"/>
</dbReference>
<evidence type="ECO:0000256" key="4">
    <source>
        <dbReference type="ARBA" id="ARBA00022741"/>
    </source>
</evidence>
<dbReference type="InterPro" id="IPR002305">
    <property type="entry name" value="aa-tRNA-synth_Ic"/>
</dbReference>
<keyword evidence="3 11" id="KW-0436">Ligase</keyword>
<dbReference type="RefSeq" id="WP_006270007.1">
    <property type="nucleotide sequence ID" value="NZ_AICQ01000024.1"/>
</dbReference>
<dbReference type="SMART" id="SM00363">
    <property type="entry name" value="S4"/>
    <property type="match status" value="1"/>
</dbReference>
<dbReference type="GO" id="GO:0006437">
    <property type="term" value="P:tyrosyl-tRNA aminoacylation"/>
    <property type="evidence" value="ECO:0007669"/>
    <property type="project" value="UniProtKB-UniRule"/>
</dbReference>
<evidence type="ECO:0000256" key="2">
    <source>
        <dbReference type="ARBA" id="ARBA00022490"/>
    </source>
</evidence>
<dbReference type="Pfam" id="PF22421">
    <property type="entry name" value="SYY_C-terminal"/>
    <property type="match status" value="1"/>
</dbReference>
<dbReference type="PANTHER" id="PTHR11766:SF0">
    <property type="entry name" value="TYROSINE--TRNA LIGASE, MITOCHONDRIAL"/>
    <property type="match status" value="1"/>
</dbReference>
<comment type="function">
    <text evidence="11">Catalyzes the attachment of tyrosine to tRNA(Tyr) in a two-step reaction: tyrosine is first activated by ATP to form Tyr-AMP and then transferred to the acceptor end of tRNA(Tyr).</text>
</comment>
<dbReference type="FunFam" id="3.40.50.620:FF:000008">
    <property type="entry name" value="Tyrosine--tRNA ligase"/>
    <property type="match status" value="1"/>
</dbReference>
<dbReference type="GeneID" id="93847781"/>
<dbReference type="InterPro" id="IPR002942">
    <property type="entry name" value="S4_RNA-bd"/>
</dbReference>
<feature type="short sequence motif" description="'KMSKS' region" evidence="11">
    <location>
        <begin position="229"/>
        <end position="233"/>
    </location>
</feature>
<accession>A0AAD2SWN3</accession>
<evidence type="ECO:0000256" key="7">
    <source>
        <dbReference type="ARBA" id="ARBA00022917"/>
    </source>
</evidence>
<dbReference type="InterPro" id="IPR002307">
    <property type="entry name" value="Tyr-tRNA-ligase"/>
</dbReference>
<comment type="subunit">
    <text evidence="11">Homodimer.</text>
</comment>
<dbReference type="InterPro" id="IPR054608">
    <property type="entry name" value="SYY-like_C"/>
</dbReference>
<comment type="similarity">
    <text evidence="10 11">Belongs to the class-I aminoacyl-tRNA synthetase family. TyrS type 1 subfamily.</text>
</comment>
<evidence type="ECO:0000256" key="9">
    <source>
        <dbReference type="ARBA" id="ARBA00048248"/>
    </source>
</evidence>
<dbReference type="GO" id="GO:0005524">
    <property type="term" value="F:ATP binding"/>
    <property type="evidence" value="ECO:0007669"/>
    <property type="project" value="UniProtKB-UniRule"/>
</dbReference>
<dbReference type="GO" id="GO:0042803">
    <property type="term" value="F:protein homodimerization activity"/>
    <property type="evidence" value="ECO:0007669"/>
    <property type="project" value="UniProtKB-ARBA"/>
</dbReference>
<dbReference type="SUPFAM" id="SSF55174">
    <property type="entry name" value="Alpha-L RNA-binding motif"/>
    <property type="match status" value="1"/>
</dbReference>
<feature type="binding site" evidence="11">
    <location>
        <position position="34"/>
    </location>
    <ligand>
        <name>L-tyrosine</name>
        <dbReference type="ChEBI" id="CHEBI:58315"/>
    </ligand>
</feature>
<evidence type="ECO:0000313" key="14">
    <source>
        <dbReference type="EMBL" id="EID20556.1"/>
    </source>
</evidence>
<dbReference type="InterPro" id="IPR014729">
    <property type="entry name" value="Rossmann-like_a/b/a_fold"/>
</dbReference>
<keyword evidence="5 11" id="KW-0067">ATP-binding</keyword>
<evidence type="ECO:0000313" key="15">
    <source>
        <dbReference type="Proteomes" id="UP000005070"/>
    </source>
</evidence>
<dbReference type="GO" id="GO:0003723">
    <property type="term" value="F:RNA binding"/>
    <property type="evidence" value="ECO:0007669"/>
    <property type="project" value="UniProtKB-KW"/>
</dbReference>
<organism evidence="14 15">
    <name type="scientific">Streptococcus constellatus subsp. constellatus SK53</name>
    <dbReference type="NCBI Taxonomy" id="1095730"/>
    <lineage>
        <taxon>Bacteria</taxon>
        <taxon>Bacillati</taxon>
        <taxon>Bacillota</taxon>
        <taxon>Bacilli</taxon>
        <taxon>Lactobacillales</taxon>
        <taxon>Streptococcaceae</taxon>
        <taxon>Streptococcus</taxon>
        <taxon>Streptococcus anginosus group</taxon>
    </lineage>
</organism>
<comment type="caution">
    <text evidence="14">The sequence shown here is derived from an EMBL/GenBank/DDBJ whole genome shotgun (WGS) entry which is preliminary data.</text>
</comment>
<proteinExistence type="inferred from homology"/>
<keyword evidence="8 11" id="KW-0030">Aminoacyl-tRNA synthetase</keyword>
<dbReference type="CDD" id="cd00805">
    <property type="entry name" value="TyrRS_core"/>
    <property type="match status" value="1"/>
</dbReference>
<protein>
    <recommendedName>
        <fullName evidence="11">Tyrosine--tRNA ligase</fullName>
        <ecNumber evidence="11">6.1.1.1</ecNumber>
    </recommendedName>
    <alternativeName>
        <fullName evidence="11">Tyrosyl-tRNA synthetase</fullName>
        <shortName evidence="11">TyrRS</shortName>
    </alternativeName>
</protein>
<sequence length="418" mass="47423">MHIFDELKERGLVFQTTDEEALRKALAEGNVSFYSGYDPTADSLHLGHLVPILVMKHLQLAGHKPYALVGGATGLIGDPSFKDTERSLQTKDTVEGWVQSIQAQVSRFLDFENGDNKAEMVNNYDWFSDISFIDFLRDVGKYFTVNYMMSKESVKKRIETGISYTEFAYQIMQGYDFFELNRQYDVTLQIGGSDQWGNMTAGTELLRRKADKTGHVITVPLITDATGKKFGKSEGNAVWLNADKTSPYEMYQFWMNVMDADAVRFLKIFTLLPLDEIEEIGKQFEAAPHERLAQKILAREVVTLVHGEEAYKEALNITEQLFAGNIKNLSVKELKQGLRGVPNYQVKTDDNLNIVEVLVAAGVVNSKRQAREDVQNGAIYVNGERIQDLNYTLTDADKLENELTVIRRGKKKYFVLTY</sequence>
<feature type="binding site" evidence="11">
    <location>
        <position position="173"/>
    </location>
    <ligand>
        <name>L-tyrosine</name>
        <dbReference type="ChEBI" id="CHEBI:58315"/>
    </ligand>
</feature>
<dbReference type="PROSITE" id="PS00178">
    <property type="entry name" value="AA_TRNA_LIGASE_I"/>
    <property type="match status" value="1"/>
</dbReference>
<dbReference type="EC" id="6.1.1.1" evidence="11"/>
<evidence type="ECO:0000256" key="10">
    <source>
        <dbReference type="ARBA" id="ARBA00060965"/>
    </source>
</evidence>
<evidence type="ECO:0000256" key="3">
    <source>
        <dbReference type="ARBA" id="ARBA00022598"/>
    </source>
</evidence>
<evidence type="ECO:0000256" key="12">
    <source>
        <dbReference type="PROSITE-ProRule" id="PRU00182"/>
    </source>
</evidence>
<feature type="binding site" evidence="11">
    <location>
        <position position="232"/>
    </location>
    <ligand>
        <name>ATP</name>
        <dbReference type="ChEBI" id="CHEBI:30616"/>
    </ligand>
</feature>
<dbReference type="NCBIfam" id="TIGR00234">
    <property type="entry name" value="tyrS"/>
    <property type="match status" value="1"/>
</dbReference>
<dbReference type="Pfam" id="PF00579">
    <property type="entry name" value="tRNA-synt_1b"/>
    <property type="match status" value="1"/>
</dbReference>
<dbReference type="InterPro" id="IPR024107">
    <property type="entry name" value="Tyr-tRNA-ligase_bac_1"/>
</dbReference>
<evidence type="ECO:0000259" key="13">
    <source>
        <dbReference type="SMART" id="SM00363"/>
    </source>
</evidence>
<dbReference type="GO" id="GO:0005829">
    <property type="term" value="C:cytosol"/>
    <property type="evidence" value="ECO:0007669"/>
    <property type="project" value="TreeGrafter"/>
</dbReference>
<feature type="short sequence motif" description="'HIGH' region" evidence="11">
    <location>
        <begin position="39"/>
        <end position="48"/>
    </location>
</feature>
<dbReference type="Gene3D" id="1.10.240.10">
    <property type="entry name" value="Tyrosyl-Transfer RNA Synthetase"/>
    <property type="match status" value="1"/>
</dbReference>
<evidence type="ECO:0000256" key="11">
    <source>
        <dbReference type="HAMAP-Rule" id="MF_02006"/>
    </source>
</evidence>
<evidence type="ECO:0000256" key="8">
    <source>
        <dbReference type="ARBA" id="ARBA00023146"/>
    </source>
</evidence>
<keyword evidence="7 11" id="KW-0648">Protein biosynthesis</keyword>
<dbReference type="FunFam" id="3.10.290.10:FF:000012">
    <property type="entry name" value="Tyrosine--tRNA ligase"/>
    <property type="match status" value="1"/>
</dbReference>
<comment type="subcellular location">
    <subcellularLocation>
        <location evidence="1 11">Cytoplasm</location>
    </subcellularLocation>
</comment>
<dbReference type="SUPFAM" id="SSF52374">
    <property type="entry name" value="Nucleotidylyl transferase"/>
    <property type="match status" value="1"/>
</dbReference>
<dbReference type="GO" id="GO:0004831">
    <property type="term" value="F:tyrosine-tRNA ligase activity"/>
    <property type="evidence" value="ECO:0007669"/>
    <property type="project" value="UniProtKB-UniRule"/>
</dbReference>
<keyword evidence="6 12" id="KW-0694">RNA-binding</keyword>